<sequence length="303" mass="34800">MSHYSHLVLSEEIIFLREIHMDTEQPANKVSQRLQNELKQLYVEKVLPACKTDSKVEIEYATSIIASPQREPLTLENQKGNPSSEMNKNARSQPVRDNYSRESMLSPKIHSVTHILIATPNKPIITKATYVEYSAHIISAFNSTIHLVKGTIEEQAYEKVKNILQMGNKLVINDLIVKKLENIFQASYSEIESKIISETKIEDNQMTEEDRKRYKITQRSKQNVFEKFGERKTDLFILRLSDASELLNVEVSRPPYRSTKKHIIGDVKKLLVMAICSLCRLFSNNLDYDIGDAKMLKLIASRS</sequence>
<name>A0A9N9B685_9GLOM</name>
<reference evidence="2" key="1">
    <citation type="submission" date="2021-06" db="EMBL/GenBank/DDBJ databases">
        <authorList>
            <person name="Kallberg Y."/>
            <person name="Tangrot J."/>
            <person name="Rosling A."/>
        </authorList>
    </citation>
    <scope>NUCLEOTIDE SEQUENCE</scope>
    <source>
        <strain evidence="2">UK204</strain>
    </source>
</reference>
<gene>
    <name evidence="2" type="ORF">FCALED_LOCUS6207</name>
</gene>
<dbReference type="OrthoDB" id="2404656at2759"/>
<dbReference type="EMBL" id="CAJVPQ010001436">
    <property type="protein sequence ID" value="CAG8552869.1"/>
    <property type="molecule type" value="Genomic_DNA"/>
</dbReference>
<evidence type="ECO:0000313" key="3">
    <source>
        <dbReference type="Proteomes" id="UP000789570"/>
    </source>
</evidence>
<feature type="compositionally biased region" description="Polar residues" evidence="1">
    <location>
        <begin position="75"/>
        <end position="92"/>
    </location>
</feature>
<keyword evidence="3" id="KW-1185">Reference proteome</keyword>
<comment type="caution">
    <text evidence="2">The sequence shown here is derived from an EMBL/GenBank/DDBJ whole genome shotgun (WGS) entry which is preliminary data.</text>
</comment>
<proteinExistence type="predicted"/>
<accession>A0A9N9B685</accession>
<organism evidence="2 3">
    <name type="scientific">Funneliformis caledonium</name>
    <dbReference type="NCBI Taxonomy" id="1117310"/>
    <lineage>
        <taxon>Eukaryota</taxon>
        <taxon>Fungi</taxon>
        <taxon>Fungi incertae sedis</taxon>
        <taxon>Mucoromycota</taxon>
        <taxon>Glomeromycotina</taxon>
        <taxon>Glomeromycetes</taxon>
        <taxon>Glomerales</taxon>
        <taxon>Glomeraceae</taxon>
        <taxon>Funneliformis</taxon>
    </lineage>
</organism>
<evidence type="ECO:0000313" key="2">
    <source>
        <dbReference type="EMBL" id="CAG8552869.1"/>
    </source>
</evidence>
<dbReference type="Proteomes" id="UP000789570">
    <property type="component" value="Unassembled WGS sequence"/>
</dbReference>
<protein>
    <submittedName>
        <fullName evidence="2">12375_t:CDS:1</fullName>
    </submittedName>
</protein>
<evidence type="ECO:0000256" key="1">
    <source>
        <dbReference type="SAM" id="MobiDB-lite"/>
    </source>
</evidence>
<dbReference type="AlphaFoldDB" id="A0A9N9B685"/>
<feature type="region of interest" description="Disordered" evidence="1">
    <location>
        <begin position="71"/>
        <end position="97"/>
    </location>
</feature>